<dbReference type="RefSeq" id="WP_271633290.1">
    <property type="nucleotide sequence ID" value="NZ_CP094970.1"/>
</dbReference>
<evidence type="ECO:0008006" key="4">
    <source>
        <dbReference type="Google" id="ProtNLM"/>
    </source>
</evidence>
<keyword evidence="1" id="KW-1133">Transmembrane helix</keyword>
<feature type="transmembrane region" description="Helical" evidence="1">
    <location>
        <begin position="266"/>
        <end position="289"/>
    </location>
</feature>
<organism evidence="2 3">
    <name type="scientific">Solicola gregarius</name>
    <dbReference type="NCBI Taxonomy" id="2908642"/>
    <lineage>
        <taxon>Bacteria</taxon>
        <taxon>Bacillati</taxon>
        <taxon>Actinomycetota</taxon>
        <taxon>Actinomycetes</taxon>
        <taxon>Propionibacteriales</taxon>
        <taxon>Nocardioidaceae</taxon>
        <taxon>Solicola</taxon>
    </lineage>
</organism>
<feature type="transmembrane region" description="Helical" evidence="1">
    <location>
        <begin position="398"/>
        <end position="414"/>
    </location>
</feature>
<keyword evidence="3" id="KW-1185">Reference proteome</keyword>
<feature type="transmembrane region" description="Helical" evidence="1">
    <location>
        <begin position="86"/>
        <end position="105"/>
    </location>
</feature>
<evidence type="ECO:0000313" key="2">
    <source>
        <dbReference type="EMBL" id="UYM04552.1"/>
    </source>
</evidence>
<dbReference type="EMBL" id="CP094970">
    <property type="protein sequence ID" value="UYM04552.1"/>
    <property type="molecule type" value="Genomic_DNA"/>
</dbReference>
<name>A0AA46TFT2_9ACTN</name>
<feature type="transmembrane region" description="Helical" evidence="1">
    <location>
        <begin position="177"/>
        <end position="201"/>
    </location>
</feature>
<dbReference type="KEGG" id="sgrg:L0C25_18745"/>
<accession>A0AA46TFT2</accession>
<feature type="transmembrane region" description="Helical" evidence="1">
    <location>
        <begin position="213"/>
        <end position="246"/>
    </location>
</feature>
<evidence type="ECO:0000313" key="3">
    <source>
        <dbReference type="Proteomes" id="UP001164390"/>
    </source>
</evidence>
<feature type="transmembrane region" description="Helical" evidence="1">
    <location>
        <begin position="62"/>
        <end position="79"/>
    </location>
</feature>
<feature type="transmembrane region" description="Helical" evidence="1">
    <location>
        <begin position="336"/>
        <end position="359"/>
    </location>
</feature>
<gene>
    <name evidence="2" type="ORF">L0C25_18745</name>
</gene>
<feature type="transmembrane region" description="Helical" evidence="1">
    <location>
        <begin position="296"/>
        <end position="316"/>
    </location>
</feature>
<dbReference type="Proteomes" id="UP001164390">
    <property type="component" value="Chromosome"/>
</dbReference>
<dbReference type="AlphaFoldDB" id="A0AA46TFT2"/>
<feature type="transmembrane region" description="Helical" evidence="1">
    <location>
        <begin position="371"/>
        <end position="392"/>
    </location>
</feature>
<evidence type="ECO:0000256" key="1">
    <source>
        <dbReference type="SAM" id="Phobius"/>
    </source>
</evidence>
<feature type="transmembrane region" description="Helical" evidence="1">
    <location>
        <begin position="9"/>
        <end position="33"/>
    </location>
</feature>
<proteinExistence type="predicted"/>
<keyword evidence="1" id="KW-0472">Membrane</keyword>
<keyword evidence="1" id="KW-0812">Transmembrane</keyword>
<reference evidence="2" key="1">
    <citation type="submission" date="2022-01" db="EMBL/GenBank/DDBJ databases">
        <title>Nocardioidaceae gen. sp. A5X3R13.</title>
        <authorList>
            <person name="Lopez Marin M.A."/>
            <person name="Uhlik O."/>
        </authorList>
    </citation>
    <scope>NUCLEOTIDE SEQUENCE</scope>
    <source>
        <strain evidence="2">A5X3R13</strain>
    </source>
</reference>
<protein>
    <recommendedName>
        <fullName evidence="4">Integral membrane protein</fullName>
    </recommendedName>
</protein>
<sequence length="441" mass="47778">MVTTRTRTYAWAVISTLTGLTLVVAAIVVPAAADIDVHVGISGYDPFPPLHANWVPEFGPRGILPIVVAVGVLVLWGRIDRLGWRAFVATTWVATWLWTFTLAYVDGPDGLSEQWMRRGEYVYDARRVTSVSEALSGFIDRIPIDAPDHWFIHVAGHPPGALLAFVGLDRVGITDEFWIGMTVMTIGTTAVVAALVAVRALGREPLARRAAPWLVLAPMAVWMGVSGDTLFVAVAAWGLALLAIASTRSRRAVPTYGVVAGVLLGYSTYLSYGLVLLCPLAIAVLVVAGTARALPWALAGALAVAAAFTLAGFAWWDAYPVLHERYYDGVASRRQYGYWVWANIAAWTFTAGLATWAAIPAGLRRVRERNPVAVLGCTALLCVLIATLSGMSKAEVERIWMPFTLWALMLPALLPVRWRTPLLAGQAATGLLVQILLLTRW</sequence>